<evidence type="ECO:0000313" key="10">
    <source>
        <dbReference type="EMBL" id="PRC92039.1"/>
    </source>
</evidence>
<keyword evidence="4" id="KW-0328">Glycosyltransferase</keyword>
<dbReference type="Pfam" id="PF00912">
    <property type="entry name" value="Transgly"/>
    <property type="match status" value="1"/>
</dbReference>
<keyword evidence="11" id="KW-1185">Reference proteome</keyword>
<evidence type="ECO:0000256" key="8">
    <source>
        <dbReference type="ARBA" id="ARBA00049902"/>
    </source>
</evidence>
<dbReference type="AlphaFoldDB" id="A0A2S9GWD7"/>
<dbReference type="PANTHER" id="PTHR32282:SF24">
    <property type="entry name" value="GLYCOSYL TRANSFERASE FAMILY 51 DOMAIN-CONTAINING PROTEIN"/>
    <property type="match status" value="1"/>
</dbReference>
<keyword evidence="6" id="KW-0511">Multifunctional enzyme</keyword>
<dbReference type="EMBL" id="PUGF01000016">
    <property type="protein sequence ID" value="PRC92039.1"/>
    <property type="molecule type" value="Genomic_DNA"/>
</dbReference>
<evidence type="ECO:0000256" key="6">
    <source>
        <dbReference type="ARBA" id="ARBA00023268"/>
    </source>
</evidence>
<dbReference type="GO" id="GO:0030288">
    <property type="term" value="C:outer membrane-bounded periplasmic space"/>
    <property type="evidence" value="ECO:0007669"/>
    <property type="project" value="TreeGrafter"/>
</dbReference>
<dbReference type="GO" id="GO:0006508">
    <property type="term" value="P:proteolysis"/>
    <property type="evidence" value="ECO:0007669"/>
    <property type="project" value="UniProtKB-KW"/>
</dbReference>
<dbReference type="GO" id="GO:0004180">
    <property type="term" value="F:carboxypeptidase activity"/>
    <property type="evidence" value="ECO:0007669"/>
    <property type="project" value="UniProtKB-KW"/>
</dbReference>
<comment type="caution">
    <text evidence="10">The sequence shown here is derived from an EMBL/GenBank/DDBJ whole genome shotgun (WGS) entry which is preliminary data.</text>
</comment>
<organism evidence="10 11">
    <name type="scientific">Solimicrobium silvestre</name>
    <dbReference type="NCBI Taxonomy" id="2099400"/>
    <lineage>
        <taxon>Bacteria</taxon>
        <taxon>Pseudomonadati</taxon>
        <taxon>Pseudomonadota</taxon>
        <taxon>Betaproteobacteria</taxon>
        <taxon>Burkholderiales</taxon>
        <taxon>Oxalobacteraceae</taxon>
        <taxon>Solimicrobium</taxon>
    </lineage>
</organism>
<evidence type="ECO:0000256" key="5">
    <source>
        <dbReference type="ARBA" id="ARBA00022679"/>
    </source>
</evidence>
<name>A0A2S9GWD7_9BURK</name>
<dbReference type="Gene3D" id="1.10.3810.10">
    <property type="entry name" value="Biosynthetic peptidoglycan transglycosylase-like"/>
    <property type="match status" value="1"/>
</dbReference>
<evidence type="ECO:0000256" key="3">
    <source>
        <dbReference type="ARBA" id="ARBA00022670"/>
    </source>
</evidence>
<dbReference type="PANTHER" id="PTHR32282">
    <property type="entry name" value="BINDING PROTEIN TRANSPEPTIDASE, PUTATIVE-RELATED"/>
    <property type="match status" value="1"/>
</dbReference>
<feature type="domain" description="Glycosyl transferase family 51" evidence="9">
    <location>
        <begin position="131"/>
        <end position="325"/>
    </location>
</feature>
<evidence type="ECO:0000313" key="11">
    <source>
        <dbReference type="Proteomes" id="UP000237839"/>
    </source>
</evidence>
<dbReference type="SUPFAM" id="SSF53955">
    <property type="entry name" value="Lysozyme-like"/>
    <property type="match status" value="1"/>
</dbReference>
<accession>A0A2S9GWD7</accession>
<keyword evidence="3" id="KW-0645">Protease</keyword>
<dbReference type="InterPro" id="IPR023346">
    <property type="entry name" value="Lysozyme-like_dom_sf"/>
</dbReference>
<dbReference type="Proteomes" id="UP000237839">
    <property type="component" value="Unassembled WGS sequence"/>
</dbReference>
<evidence type="ECO:0000256" key="1">
    <source>
        <dbReference type="ARBA" id="ARBA00004752"/>
    </source>
</evidence>
<comment type="catalytic activity">
    <reaction evidence="8">
        <text>[GlcNAc-(1-&gt;4)-Mur2Ac(oyl-L-Ala-gamma-D-Glu-L-Lys-D-Ala-D-Ala)](n)-di-trans,octa-cis-undecaprenyl diphosphate + beta-D-GlcNAc-(1-&gt;4)-Mur2Ac(oyl-L-Ala-gamma-D-Glu-L-Lys-D-Ala-D-Ala)-di-trans,octa-cis-undecaprenyl diphosphate = [GlcNAc-(1-&gt;4)-Mur2Ac(oyl-L-Ala-gamma-D-Glu-L-Lys-D-Ala-D-Ala)](n+1)-di-trans,octa-cis-undecaprenyl diphosphate + di-trans,octa-cis-undecaprenyl diphosphate + H(+)</text>
        <dbReference type="Rhea" id="RHEA:23708"/>
        <dbReference type="Rhea" id="RHEA-COMP:9602"/>
        <dbReference type="Rhea" id="RHEA-COMP:9603"/>
        <dbReference type="ChEBI" id="CHEBI:15378"/>
        <dbReference type="ChEBI" id="CHEBI:58405"/>
        <dbReference type="ChEBI" id="CHEBI:60033"/>
        <dbReference type="ChEBI" id="CHEBI:78435"/>
        <dbReference type="EC" id="2.4.99.28"/>
    </reaction>
</comment>
<gene>
    <name evidence="10" type="ORF">S2091_3174</name>
</gene>
<dbReference type="InterPro" id="IPR036950">
    <property type="entry name" value="PBP_transglycosylase"/>
</dbReference>
<keyword evidence="5" id="KW-0808">Transferase</keyword>
<dbReference type="Gene3D" id="3.40.710.10">
    <property type="entry name" value="DD-peptidase/beta-lactamase superfamily"/>
    <property type="match status" value="1"/>
</dbReference>
<dbReference type="InterPro" id="IPR012338">
    <property type="entry name" value="Beta-lactam/transpept-like"/>
</dbReference>
<dbReference type="GO" id="GO:0008955">
    <property type="term" value="F:peptidoglycan glycosyltransferase activity"/>
    <property type="evidence" value="ECO:0007669"/>
    <property type="project" value="UniProtKB-EC"/>
</dbReference>
<dbReference type="RefSeq" id="WP_105532926.1">
    <property type="nucleotide sequence ID" value="NZ_PUGF01000016.1"/>
</dbReference>
<dbReference type="OrthoDB" id="8552189at2"/>
<evidence type="ECO:0000256" key="7">
    <source>
        <dbReference type="ARBA" id="ARBA00044770"/>
    </source>
</evidence>
<evidence type="ECO:0000259" key="9">
    <source>
        <dbReference type="Pfam" id="PF00912"/>
    </source>
</evidence>
<comment type="pathway">
    <text evidence="1">Cell wall biogenesis; peptidoglycan biosynthesis.</text>
</comment>
<dbReference type="SUPFAM" id="SSF56601">
    <property type="entry name" value="beta-lactamase/transpeptidase-like"/>
    <property type="match status" value="1"/>
</dbReference>
<dbReference type="EC" id="2.4.99.28" evidence="7"/>
<keyword evidence="3" id="KW-0378">Hydrolase</keyword>
<reference evidence="10 11" key="1">
    <citation type="submission" date="2018-02" db="EMBL/GenBank/DDBJ databases">
        <title>Solimicrobium silvestre gen. nov., sp. nov., isolated from alpine forest soil.</title>
        <authorList>
            <person name="Margesin R."/>
            <person name="Albuquerque L."/>
            <person name="Zhang D.-C."/>
            <person name="Froufe H.J.C."/>
            <person name="Severino R."/>
            <person name="Roxo I."/>
            <person name="Egas C."/>
            <person name="Da Costa M.S."/>
        </authorList>
    </citation>
    <scope>NUCLEOTIDE SEQUENCE [LARGE SCALE GENOMIC DNA]</scope>
    <source>
        <strain evidence="10 11">S20-91</strain>
    </source>
</reference>
<dbReference type="InterPro" id="IPR001264">
    <property type="entry name" value="Glyco_trans_51"/>
</dbReference>
<dbReference type="GO" id="GO:0009252">
    <property type="term" value="P:peptidoglycan biosynthetic process"/>
    <property type="evidence" value="ECO:0007669"/>
    <property type="project" value="TreeGrafter"/>
</dbReference>
<evidence type="ECO:0000256" key="2">
    <source>
        <dbReference type="ARBA" id="ARBA00022645"/>
    </source>
</evidence>
<dbReference type="InterPro" id="IPR050396">
    <property type="entry name" value="Glycosyltr_51/Transpeptidase"/>
</dbReference>
<protein>
    <recommendedName>
        <fullName evidence="7">peptidoglycan glycosyltransferase</fullName>
        <ecNumber evidence="7">2.4.99.28</ecNumber>
    </recommendedName>
</protein>
<keyword evidence="2" id="KW-0121">Carboxypeptidase</keyword>
<proteinExistence type="predicted"/>
<sequence length="1089" mass="121790">MLRERLRSVLSAKFIKPVAILLLVIISIVAYELHTSRLQAWYLARLGHQLSFHVEPGSSPSIRYPGIGPYDQRLGYTELPSYLDRLKLRDYTVVEQARLSPRMSQMADRGLYAPYAEKDQAGLSVLDFNGAPIYTTSYPERIYSNFNVLPPLVTNSLLYIENHTLLDPSQPLRNPAVEWGRFAHAAWDRTVYFLKPGYESPGGSTLATQIEKYRHSPEGRTASPMEKMRQMYSASVRAYLNGEDTTQVRRQLVVDYVNTVPLSARAGFGEINGIGDGLWAWYGRDFKEINLLLASNSSAPLAARALAYKEVLSLFISQRSPSYYLARIDELEALTDSYLRLMASAEVITPALRDAALAQSLKQQKEHVRPPPAPPERKGVNAVRLNLATLLGVPRLYDLDRLDITVDSALDAQLQQQVTTELRKLRDPAYAKKAGLIDFQLLQHGDPHGVTYSFTLFERTPGGNRVRVQTDNFDQPFDINKGVKLDLGSTAKLRTLITYLEIVADLHRLYVDLQPKALKKVNVAPHDPIKHWALQYLVDATDRSLPTMLEAALDREYSGNPGEQFFTGGGVQSFENFEKYENDRTYTVREGLRYSVNLVYVRLMRDIVHFYMYQVPGSSAHLLGDDDDNDAQRGEYLKRFADREGRVFIAQFYRKYHGMSDPDEEETLAQGIHPTPKRLAVIFRSIAPDASPAQFAKFVNTYSHSADLDADELTKLYDKYSPQRFGLADRGYLAGVHPLELWVAGYLRQHPKATFSQTVEASSTERQEVYKWLFKTRHKNAQDKRIKQLLEVEGFQGIHRAWKRLGYPFDSLVPSYGTAIGASADRPDALAELMGIIMNDGVRLPTVRIDNVHFAVNTPFETVLTRTPAAGEPVLLPEITSLIKPILAEVVQLGTAKRLAGVFALPDGTQIPVGGKTGTGDNRFKIFAKGGGLVSERVVSRSGAFVFYIGDRYFGTVVAYVAGPKAAEYKFTSALTVQILKVLAPTLMHRFNEIAAGPSPNELRYLNTALQQGKQKAELATTPTSVNFKSILATELACPASVTQIGANWPNHKSADNPDVQWEILAGLHIDLCLPTLMQLAQFSPRISP</sequence>
<evidence type="ECO:0000256" key="4">
    <source>
        <dbReference type="ARBA" id="ARBA00022676"/>
    </source>
</evidence>